<gene>
    <name evidence="1" type="ORF">PS712_01878</name>
</gene>
<evidence type="ECO:0000313" key="2">
    <source>
        <dbReference type="Proteomes" id="UP000326018"/>
    </source>
</evidence>
<reference evidence="1 2" key="1">
    <citation type="submission" date="2019-09" db="EMBL/GenBank/DDBJ databases">
        <authorList>
            <person name="Chandra G."/>
            <person name="Truman W A."/>
        </authorList>
    </citation>
    <scope>NUCLEOTIDE SEQUENCE [LARGE SCALE GENOMIC DNA]</scope>
    <source>
        <strain evidence="1">PS712</strain>
    </source>
</reference>
<proteinExistence type="predicted"/>
<name>A0A5E7BGG1_PSEFL</name>
<dbReference type="EMBL" id="CABVIB010000007">
    <property type="protein sequence ID" value="VVN90976.1"/>
    <property type="molecule type" value="Genomic_DNA"/>
</dbReference>
<sequence length="244" mass="28470">MNTTKETETGINPRSTPDAAVVLENFRFPTTKLSDIEHIEWKELFFDSVITEYDARRLYWHLKAKHSANFSSLAEILNPWLRDEIDHAYGFSLIYSSFTGIPFDQVALEAEVRDPDFSVIAKITDDIFKLLIMLAYDEIITTHVYHRSIVKYDTFESPQLSNWIRKTKKDEINHFFSFIAKAKKLFPQRINETPSILEEIFAIDFEKPSYSGTFVLDHNTPDFPIPKQEIRDFIIPTIIKKINA</sequence>
<dbReference type="RefSeq" id="WP_150702036.1">
    <property type="nucleotide sequence ID" value="NZ_CABVIB010000007.1"/>
</dbReference>
<organism evidence="1 2">
    <name type="scientific">Pseudomonas fluorescens</name>
    <dbReference type="NCBI Taxonomy" id="294"/>
    <lineage>
        <taxon>Bacteria</taxon>
        <taxon>Pseudomonadati</taxon>
        <taxon>Pseudomonadota</taxon>
        <taxon>Gammaproteobacteria</taxon>
        <taxon>Pseudomonadales</taxon>
        <taxon>Pseudomonadaceae</taxon>
        <taxon>Pseudomonas</taxon>
    </lineage>
</organism>
<dbReference type="SUPFAM" id="SSF47240">
    <property type="entry name" value="Ferritin-like"/>
    <property type="match status" value="1"/>
</dbReference>
<dbReference type="AlphaFoldDB" id="A0A5E7BGG1"/>
<dbReference type="Proteomes" id="UP000326018">
    <property type="component" value="Unassembled WGS sequence"/>
</dbReference>
<evidence type="ECO:0008006" key="3">
    <source>
        <dbReference type="Google" id="ProtNLM"/>
    </source>
</evidence>
<dbReference type="CDD" id="cd00657">
    <property type="entry name" value="Ferritin_like"/>
    <property type="match status" value="1"/>
</dbReference>
<accession>A0A5E7BGG1</accession>
<dbReference type="InterPro" id="IPR009078">
    <property type="entry name" value="Ferritin-like_SF"/>
</dbReference>
<evidence type="ECO:0000313" key="1">
    <source>
        <dbReference type="EMBL" id="VVN90976.1"/>
    </source>
</evidence>
<protein>
    <recommendedName>
        <fullName evidence="3">Ferritin-like domain-containing protein</fullName>
    </recommendedName>
</protein>
<dbReference type="OrthoDB" id="6878463at2"/>